<dbReference type="GeneID" id="87897026"/>
<evidence type="ECO:0000256" key="2">
    <source>
        <dbReference type="SAM" id="Phobius"/>
    </source>
</evidence>
<keyword evidence="2" id="KW-0472">Membrane</keyword>
<keyword evidence="2" id="KW-0812">Transmembrane</keyword>
<reference evidence="3 4" key="1">
    <citation type="journal article" date="2023" name="bioRxiv">
        <title>High-quality genome assemblies of four members of thePodospora anserinaspecies complex.</title>
        <authorList>
            <person name="Ament-Velasquez S.L."/>
            <person name="Vogan A.A."/>
            <person name="Wallerman O."/>
            <person name="Hartmann F."/>
            <person name="Gautier V."/>
            <person name="Silar P."/>
            <person name="Giraud T."/>
            <person name="Johannesson H."/>
        </authorList>
    </citation>
    <scope>NUCLEOTIDE SEQUENCE [LARGE SCALE GENOMIC DNA]</scope>
    <source>
        <strain evidence="3 4">CBS 112042</strain>
    </source>
</reference>
<dbReference type="Proteomes" id="UP001322138">
    <property type="component" value="Unassembled WGS sequence"/>
</dbReference>
<feature type="transmembrane region" description="Helical" evidence="2">
    <location>
        <begin position="7"/>
        <end position="26"/>
    </location>
</feature>
<dbReference type="RefSeq" id="XP_062733325.1">
    <property type="nucleotide sequence ID" value="XM_062877544.1"/>
</dbReference>
<evidence type="ECO:0000313" key="4">
    <source>
        <dbReference type="Proteomes" id="UP001322138"/>
    </source>
</evidence>
<keyword evidence="2" id="KW-1133">Transmembrane helix</keyword>
<sequence>MALINPVHGLVVPFLFMFTLPLAIFAGVTSALAFSVLMFRAAIVYLDIALAFVPQYFLRGKSKSSFLSSADSQRRYSRGDGWRTPASPLSSARSSSSSHSPLSPFPKTTGHPNSGYISPRRKSSYGFRKHSRRSSSQVSISSPGTITPIHENQVLNDITTITPATFADASLPPATFADAVLTPSVGLDRDYEGIGGWRLDNNGSDSDWTSINSRLELAREGRAPFTRGHSRSHSAGPMPSPSGSYLTPRSGSRRGTIMNDINHDWLASTGGFGARTAGPTPNASTVRLNQTFPIPPPAFTTLEMESRISHDLLSPRSVRKTPAA</sequence>
<feature type="transmembrane region" description="Helical" evidence="2">
    <location>
        <begin position="32"/>
        <end position="53"/>
    </location>
</feature>
<evidence type="ECO:0000313" key="3">
    <source>
        <dbReference type="EMBL" id="KAK4644349.1"/>
    </source>
</evidence>
<dbReference type="EMBL" id="JAFFGZ010000005">
    <property type="protein sequence ID" value="KAK4644349.1"/>
    <property type="molecule type" value="Genomic_DNA"/>
</dbReference>
<keyword evidence="4" id="KW-1185">Reference proteome</keyword>
<evidence type="ECO:0000256" key="1">
    <source>
        <dbReference type="SAM" id="MobiDB-lite"/>
    </source>
</evidence>
<feature type="compositionally biased region" description="Basic residues" evidence="1">
    <location>
        <begin position="119"/>
        <end position="133"/>
    </location>
</feature>
<comment type="caution">
    <text evidence="3">The sequence shown here is derived from an EMBL/GenBank/DDBJ whole genome shotgun (WGS) entry which is preliminary data.</text>
</comment>
<feature type="region of interest" description="Disordered" evidence="1">
    <location>
        <begin position="221"/>
        <end position="251"/>
    </location>
</feature>
<feature type="compositionally biased region" description="Polar residues" evidence="1">
    <location>
        <begin position="241"/>
        <end position="250"/>
    </location>
</feature>
<organism evidence="3 4">
    <name type="scientific">Podospora bellae-mahoneyi</name>
    <dbReference type="NCBI Taxonomy" id="2093777"/>
    <lineage>
        <taxon>Eukaryota</taxon>
        <taxon>Fungi</taxon>
        <taxon>Dikarya</taxon>
        <taxon>Ascomycota</taxon>
        <taxon>Pezizomycotina</taxon>
        <taxon>Sordariomycetes</taxon>
        <taxon>Sordariomycetidae</taxon>
        <taxon>Sordariales</taxon>
        <taxon>Podosporaceae</taxon>
        <taxon>Podospora</taxon>
    </lineage>
</organism>
<gene>
    <name evidence="3" type="ORF">QC761_303990</name>
</gene>
<protein>
    <submittedName>
        <fullName evidence="3">Uncharacterized protein</fullName>
    </submittedName>
</protein>
<accession>A0ABR0FMU1</accession>
<feature type="compositionally biased region" description="Low complexity" evidence="1">
    <location>
        <begin position="85"/>
        <end position="102"/>
    </location>
</feature>
<proteinExistence type="predicted"/>
<name>A0ABR0FMU1_9PEZI</name>
<feature type="region of interest" description="Disordered" evidence="1">
    <location>
        <begin position="75"/>
        <end position="148"/>
    </location>
</feature>